<dbReference type="RefSeq" id="WP_187084116.1">
    <property type="nucleotide sequence ID" value="NZ_JACORU010000011.1"/>
</dbReference>
<dbReference type="Proteomes" id="UP000596827">
    <property type="component" value="Unassembled WGS sequence"/>
</dbReference>
<comment type="caution">
    <text evidence="4">The sequence shown here is derived from an EMBL/GenBank/DDBJ whole genome shotgun (WGS) entry which is preliminary data.</text>
</comment>
<sequence length="281" mass="30859">MIKFNLWRVAACALLLAIAGVPSAFAEVKATPLAGDTRLVQFQFDADQTYLVLAKPKAVTHIQFGADELIQSVAAGDTANWELTPTKNRKNLFVKPKFEDQETSLTVITDQRTYQFVLRSTGEGKKWHQRINWIYPQEVVLDLAGADAPATGKTQAAAITLGATATDPGLRLVTEPTGLKPEALRFRYEIQGDAPFRPTVVFDDGRFTYFKMPSGLQELPALFAVIDGSDYALVNFEVKGDYLVAQRVVEKAVLKLGRTEVKINAAPVQAKRSFLGLQLGS</sequence>
<evidence type="ECO:0000313" key="4">
    <source>
        <dbReference type="EMBL" id="MBC5767634.1"/>
    </source>
</evidence>
<gene>
    <name evidence="4" type="ORF">H8R02_24425</name>
</gene>
<evidence type="ECO:0000256" key="3">
    <source>
        <dbReference type="SAM" id="SignalP"/>
    </source>
</evidence>
<feature type="signal peptide" evidence="3">
    <location>
        <begin position="1"/>
        <end position="26"/>
    </location>
</feature>
<accession>A0A923MDW3</accession>
<proteinExistence type="inferred from homology"/>
<evidence type="ECO:0000313" key="5">
    <source>
        <dbReference type="Proteomes" id="UP000596827"/>
    </source>
</evidence>
<keyword evidence="5" id="KW-1185">Reference proteome</keyword>
<organism evidence="4 5">
    <name type="scientific">Ramlibacter albus</name>
    <dbReference type="NCBI Taxonomy" id="2079448"/>
    <lineage>
        <taxon>Bacteria</taxon>
        <taxon>Pseudomonadati</taxon>
        <taxon>Pseudomonadota</taxon>
        <taxon>Betaproteobacteria</taxon>
        <taxon>Burkholderiales</taxon>
        <taxon>Comamonadaceae</taxon>
        <taxon>Ramlibacter</taxon>
    </lineage>
</organism>
<dbReference type="AlphaFoldDB" id="A0A923MDW3"/>
<dbReference type="InterPro" id="IPR010258">
    <property type="entry name" value="Conjugal_tfr_TrbG/VirB9/CagX"/>
</dbReference>
<comment type="similarity">
    <text evidence="1">Belongs to the TrbG/VirB9 family.</text>
</comment>
<evidence type="ECO:0000256" key="1">
    <source>
        <dbReference type="ARBA" id="ARBA00006135"/>
    </source>
</evidence>
<name>A0A923MDW3_9BURK</name>
<dbReference type="InterPro" id="IPR033645">
    <property type="entry name" value="VirB9/CagX/TrbG_C"/>
</dbReference>
<dbReference type="Gene3D" id="2.60.40.2500">
    <property type="match status" value="1"/>
</dbReference>
<reference evidence="4" key="1">
    <citation type="submission" date="2020-08" db="EMBL/GenBank/DDBJ databases">
        <title>Ramlibacter sp. GTP1 16S ribosomal RNA gene genome sequencing and assembly.</title>
        <authorList>
            <person name="Kang M."/>
        </authorList>
    </citation>
    <scope>NUCLEOTIDE SEQUENCE</scope>
    <source>
        <strain evidence="4">GTP1</strain>
    </source>
</reference>
<dbReference type="EMBL" id="JACORU010000011">
    <property type="protein sequence ID" value="MBC5767634.1"/>
    <property type="molecule type" value="Genomic_DNA"/>
</dbReference>
<feature type="chain" id="PRO_5036744900" evidence="3">
    <location>
        <begin position="27"/>
        <end position="281"/>
    </location>
</feature>
<keyword evidence="2 3" id="KW-0732">Signal</keyword>
<dbReference type="Pfam" id="PF03524">
    <property type="entry name" value="CagX"/>
    <property type="match status" value="1"/>
</dbReference>
<evidence type="ECO:0000256" key="2">
    <source>
        <dbReference type="ARBA" id="ARBA00022729"/>
    </source>
</evidence>
<protein>
    <submittedName>
        <fullName evidence="4">TrbG/VirB9 family P-type conjugative transfer protein</fullName>
    </submittedName>
</protein>
<dbReference type="CDD" id="cd06911">
    <property type="entry name" value="VirB9_CagX_TrbG"/>
    <property type="match status" value="1"/>
</dbReference>
<dbReference type="InterPro" id="IPR038161">
    <property type="entry name" value="VirB9/CagX/TrbG_C_sf"/>
</dbReference>